<evidence type="ECO:0000313" key="6">
    <source>
        <dbReference type="VGNC" id="VGNC:11894"/>
    </source>
</evidence>
<dbReference type="InterPro" id="IPR052877">
    <property type="entry name" value="Lamin_tail_domain"/>
</dbReference>
<protein>
    <submittedName>
        <fullName evidence="4">Lamin tail domain containing 2</fullName>
    </submittedName>
</protein>
<evidence type="ECO:0000313" key="4">
    <source>
        <dbReference type="Ensembl" id="ENSPTRP00000064545.1"/>
    </source>
</evidence>
<dbReference type="InterPro" id="IPR001322">
    <property type="entry name" value="Lamin_tail_dom"/>
</dbReference>
<feature type="compositionally biased region" description="Basic and acidic residues" evidence="2">
    <location>
        <begin position="322"/>
        <end position="337"/>
    </location>
</feature>
<dbReference type="PANTHER" id="PTHR19956:SF5">
    <property type="entry name" value="LAMIN TAIL DOMAIN-CONTAINING PROTEIN 2"/>
    <property type="match status" value="1"/>
</dbReference>
<evidence type="ECO:0000313" key="5">
    <source>
        <dbReference type="Proteomes" id="UP000002277"/>
    </source>
</evidence>
<reference evidence="4" key="3">
    <citation type="submission" date="2025-09" db="UniProtKB">
        <authorList>
            <consortium name="Ensembl"/>
        </authorList>
    </citation>
    <scope>IDENTIFICATION</scope>
</reference>
<reference evidence="4" key="2">
    <citation type="submission" date="2025-08" db="UniProtKB">
        <authorList>
            <consortium name="Ensembl"/>
        </authorList>
    </citation>
    <scope>IDENTIFICATION</scope>
</reference>
<proteinExistence type="predicted"/>
<feature type="coiled-coil region" evidence="1">
    <location>
        <begin position="110"/>
        <end position="169"/>
    </location>
</feature>
<dbReference type="PROSITE" id="PS51841">
    <property type="entry name" value="LTD"/>
    <property type="match status" value="1"/>
</dbReference>
<feature type="compositionally biased region" description="Polar residues" evidence="2">
    <location>
        <begin position="228"/>
        <end position="237"/>
    </location>
</feature>
<evidence type="ECO:0000256" key="2">
    <source>
        <dbReference type="SAM" id="MobiDB-lite"/>
    </source>
</evidence>
<feature type="region of interest" description="Disordered" evidence="2">
    <location>
        <begin position="276"/>
        <end position="341"/>
    </location>
</feature>
<dbReference type="InterPro" id="IPR036415">
    <property type="entry name" value="Lamin_tail_dom_sf"/>
</dbReference>
<dbReference type="PANTHER" id="PTHR19956">
    <property type="entry name" value="LAMIN TAIL DOMAIN-CONTAINING PROTEIN 2"/>
    <property type="match status" value="1"/>
</dbReference>
<reference evidence="4 5" key="1">
    <citation type="journal article" date="2005" name="Nature">
        <title>Initial sequence of the chimpanzee genome and comparison with the human genome.</title>
        <authorList>
            <consortium name="Chimpanzee sequencing and analysis consortium"/>
        </authorList>
    </citation>
    <scope>NUCLEOTIDE SEQUENCE [LARGE SCALE GENOMIC DNA]</scope>
</reference>
<evidence type="ECO:0000256" key="1">
    <source>
        <dbReference type="SAM" id="Coils"/>
    </source>
</evidence>
<dbReference type="GeneTree" id="ENSGT00390000012150"/>
<dbReference type="EMBL" id="AACZ04015703">
    <property type="status" value="NOT_ANNOTATED_CDS"/>
    <property type="molecule type" value="Genomic_DNA"/>
</dbReference>
<feature type="compositionally biased region" description="Low complexity" evidence="2">
    <location>
        <begin position="276"/>
        <end position="287"/>
    </location>
</feature>
<evidence type="ECO:0000259" key="3">
    <source>
        <dbReference type="PROSITE" id="PS51841"/>
    </source>
</evidence>
<sequence length="616" mass="68442">MRWPRPAGRPREQESVSGHLGPPAGAPAAPETPTCLPDTTPHPAPVVCSADPQLALESLDPRTLRLLWRQRELEIQALRWAVQNGEDARLCHILEEVAGLPPKRSSHSQEKLLQNQVQKLTQELKKQKERAQWEKEHLEERLLQTTRTLQEMEAELQNLQKSCLLQLARSSWVGRMLRSQTGSVEVVTAETLMDPSDLSENIQAPTGEGFRLEDVDWNSVARRYPNLFTNMEPSSKQKQPRPWPQLDTGSPESSGKYSERHHKTVEWGSLPCLNTSSSGGADSDSSSCRPGLPSFVQVIGHPPRDHRASSEQALVQAGSYSKDSEDLQKTHSPRHGEPVLSPQPCTDPDHWSPELLQSPTGLKIVAVSCREKFVRIFNPSQESTADLSGMVLKQLVRGFPQRLYRFPPGTVLAPRHHVTVRLGRDDPQRRCGPPVGRPGLGEHRIPRRETPAPRVFADGTDLSIDRFPLPEAGPGADTRKPPRPPRPLRKGRVREPRVSRRRPGTRGLLPPMSSGKLFHAREGPARPENPEIPEIPAPQHLPAIPGDPTLPSPPAEAGLGLEDCRLQKEHRVRVCRKSLDRSCPLVALSVQNTAESRFGFRFLSCLPVTADTCRGA</sequence>
<feature type="region of interest" description="Disordered" evidence="2">
    <location>
        <begin position="228"/>
        <end position="261"/>
    </location>
</feature>
<dbReference type="VGNC" id="VGNC:11894">
    <property type="gene designation" value="LMNTD2"/>
</dbReference>
<gene>
    <name evidence="4 6" type="primary">LMNTD2</name>
</gene>
<feature type="domain" description="LTD" evidence="3">
    <location>
        <begin position="350"/>
        <end position="505"/>
    </location>
</feature>
<accession>A0A2I3RJJ3</accession>
<dbReference type="Gene3D" id="2.60.40.1260">
    <property type="entry name" value="Lamin Tail domain"/>
    <property type="match status" value="1"/>
</dbReference>
<feature type="region of interest" description="Disordered" evidence="2">
    <location>
        <begin position="424"/>
        <end position="527"/>
    </location>
</feature>
<dbReference type="AlphaFoldDB" id="A0A2I3RJJ3"/>
<dbReference type="SUPFAM" id="SSF74853">
    <property type="entry name" value="Lamin A/C globular tail domain"/>
    <property type="match status" value="1"/>
</dbReference>
<name>A0A2I3RJJ3_PANTR</name>
<dbReference type="Bgee" id="ENSPTRG00000003121">
    <property type="expression patterns" value="Expressed in cerebellar cortex and 11 other cell types or tissues"/>
</dbReference>
<keyword evidence="5" id="KW-1185">Reference proteome</keyword>
<feature type="region of interest" description="Disordered" evidence="2">
    <location>
        <begin position="1"/>
        <end position="46"/>
    </location>
</feature>
<feature type="compositionally biased region" description="Basic and acidic residues" evidence="2">
    <location>
        <begin position="440"/>
        <end position="451"/>
    </location>
</feature>
<dbReference type="Proteomes" id="UP000002277">
    <property type="component" value="Chromosome 11"/>
</dbReference>
<feature type="compositionally biased region" description="Polar residues" evidence="2">
    <location>
        <begin position="310"/>
        <end position="321"/>
    </location>
</feature>
<feature type="compositionally biased region" description="Polar residues" evidence="2">
    <location>
        <begin position="247"/>
        <end position="256"/>
    </location>
</feature>
<feature type="compositionally biased region" description="Basic residues" evidence="2">
    <location>
        <begin position="481"/>
        <end position="492"/>
    </location>
</feature>
<keyword evidence="1" id="KW-0175">Coiled coil</keyword>
<organism evidence="4 5">
    <name type="scientific">Pan troglodytes</name>
    <name type="common">Chimpanzee</name>
    <dbReference type="NCBI Taxonomy" id="9598"/>
    <lineage>
        <taxon>Eukaryota</taxon>
        <taxon>Metazoa</taxon>
        <taxon>Chordata</taxon>
        <taxon>Craniata</taxon>
        <taxon>Vertebrata</taxon>
        <taxon>Euteleostomi</taxon>
        <taxon>Mammalia</taxon>
        <taxon>Eutheria</taxon>
        <taxon>Euarchontoglires</taxon>
        <taxon>Primates</taxon>
        <taxon>Haplorrhini</taxon>
        <taxon>Catarrhini</taxon>
        <taxon>Hominidae</taxon>
        <taxon>Pan</taxon>
    </lineage>
</organism>
<dbReference type="Ensembl" id="ENSPTRT00000083037.1">
    <property type="protein sequence ID" value="ENSPTRP00000064545.1"/>
    <property type="gene ID" value="ENSPTRG00000003121.5"/>
</dbReference>